<gene>
    <name evidence="5" type="ORF">TorRG33x02_229130</name>
</gene>
<dbReference type="InParanoid" id="A0A2P5E6W2"/>
<dbReference type="STRING" id="63057.A0A2P5E6W2"/>
<feature type="domain" description="Disease resistance protein winged helix" evidence="3">
    <location>
        <begin position="18"/>
        <end position="79"/>
    </location>
</feature>
<dbReference type="AlphaFoldDB" id="A0A2P5E6W2"/>
<dbReference type="OrthoDB" id="598235at2759"/>
<dbReference type="SUPFAM" id="SSF52058">
    <property type="entry name" value="L domain-like"/>
    <property type="match status" value="1"/>
</dbReference>
<dbReference type="InterPro" id="IPR044974">
    <property type="entry name" value="Disease_R_plants"/>
</dbReference>
<feature type="domain" description="Disease resistance R13L4/SHOC-2-like LRR" evidence="4">
    <location>
        <begin position="101"/>
        <end position="207"/>
    </location>
</feature>
<name>A0A2P5E6W2_TREOI</name>
<dbReference type="InterPro" id="IPR036388">
    <property type="entry name" value="WH-like_DNA-bd_sf"/>
</dbReference>
<protein>
    <submittedName>
        <fullName evidence="5">LRR domain containing protein</fullName>
    </submittedName>
</protein>
<reference evidence="6" key="1">
    <citation type="submission" date="2016-06" db="EMBL/GenBank/DDBJ databases">
        <title>Parallel loss of symbiosis genes in relatives of nitrogen-fixing non-legume Parasponia.</title>
        <authorList>
            <person name="Van Velzen R."/>
            <person name="Holmer R."/>
            <person name="Bu F."/>
            <person name="Rutten L."/>
            <person name="Van Zeijl A."/>
            <person name="Liu W."/>
            <person name="Santuari L."/>
            <person name="Cao Q."/>
            <person name="Sharma T."/>
            <person name="Shen D."/>
            <person name="Roswanjaya Y."/>
            <person name="Wardhani T."/>
            <person name="Kalhor M.S."/>
            <person name="Jansen J."/>
            <person name="Van den Hoogen J."/>
            <person name="Gungor B."/>
            <person name="Hartog M."/>
            <person name="Hontelez J."/>
            <person name="Verver J."/>
            <person name="Yang W.-C."/>
            <person name="Schijlen E."/>
            <person name="Repin R."/>
            <person name="Schilthuizen M."/>
            <person name="Schranz E."/>
            <person name="Heidstra R."/>
            <person name="Miyata K."/>
            <person name="Fedorova E."/>
            <person name="Kohlen W."/>
            <person name="Bisseling T."/>
            <person name="Smit S."/>
            <person name="Geurts R."/>
        </authorList>
    </citation>
    <scope>NUCLEOTIDE SEQUENCE [LARGE SCALE GENOMIC DNA]</scope>
    <source>
        <strain evidence="6">cv. RG33-2</strain>
    </source>
</reference>
<dbReference type="InterPro" id="IPR055414">
    <property type="entry name" value="LRR_R13L4/SHOC2-like"/>
</dbReference>
<organism evidence="5 6">
    <name type="scientific">Trema orientale</name>
    <name type="common">Charcoal tree</name>
    <name type="synonym">Celtis orientalis</name>
    <dbReference type="NCBI Taxonomy" id="63057"/>
    <lineage>
        <taxon>Eukaryota</taxon>
        <taxon>Viridiplantae</taxon>
        <taxon>Streptophyta</taxon>
        <taxon>Embryophyta</taxon>
        <taxon>Tracheophyta</taxon>
        <taxon>Spermatophyta</taxon>
        <taxon>Magnoliopsida</taxon>
        <taxon>eudicotyledons</taxon>
        <taxon>Gunneridae</taxon>
        <taxon>Pentapetalae</taxon>
        <taxon>rosids</taxon>
        <taxon>fabids</taxon>
        <taxon>Rosales</taxon>
        <taxon>Cannabaceae</taxon>
        <taxon>Trema</taxon>
    </lineage>
</organism>
<accession>A0A2P5E6W2</accession>
<dbReference type="Proteomes" id="UP000237000">
    <property type="component" value="Unassembled WGS sequence"/>
</dbReference>
<comment type="caution">
    <text evidence="5">The sequence shown here is derived from an EMBL/GenBank/DDBJ whole genome shotgun (WGS) entry which is preliminary data.</text>
</comment>
<keyword evidence="2" id="KW-0611">Plant defense</keyword>
<evidence type="ECO:0000259" key="3">
    <source>
        <dbReference type="Pfam" id="PF23559"/>
    </source>
</evidence>
<evidence type="ECO:0000259" key="4">
    <source>
        <dbReference type="Pfam" id="PF23598"/>
    </source>
</evidence>
<dbReference type="Gene3D" id="3.80.10.10">
    <property type="entry name" value="Ribonuclease Inhibitor"/>
    <property type="match status" value="1"/>
</dbReference>
<proteinExistence type="predicted"/>
<dbReference type="EMBL" id="JXTC01000220">
    <property type="protein sequence ID" value="PON81281.1"/>
    <property type="molecule type" value="Genomic_DNA"/>
</dbReference>
<dbReference type="InterPro" id="IPR032675">
    <property type="entry name" value="LRR_dom_sf"/>
</dbReference>
<dbReference type="GO" id="GO:0098542">
    <property type="term" value="P:defense response to other organism"/>
    <property type="evidence" value="ECO:0007669"/>
    <property type="project" value="TreeGrafter"/>
</dbReference>
<dbReference type="PANTHER" id="PTHR23155">
    <property type="entry name" value="DISEASE RESISTANCE PROTEIN RP"/>
    <property type="match status" value="1"/>
</dbReference>
<dbReference type="Pfam" id="PF23559">
    <property type="entry name" value="WHD_DRP"/>
    <property type="match status" value="1"/>
</dbReference>
<dbReference type="PANTHER" id="PTHR23155:SF1205">
    <property type="entry name" value="DISEASE RESISTANCE PROTEIN RPM1"/>
    <property type="match status" value="1"/>
</dbReference>
<evidence type="ECO:0000313" key="6">
    <source>
        <dbReference type="Proteomes" id="UP000237000"/>
    </source>
</evidence>
<dbReference type="Gene3D" id="1.10.10.10">
    <property type="entry name" value="Winged helix-like DNA-binding domain superfamily/Winged helix DNA-binding domain"/>
    <property type="match status" value="1"/>
</dbReference>
<evidence type="ECO:0000256" key="1">
    <source>
        <dbReference type="ARBA" id="ARBA00022737"/>
    </source>
</evidence>
<keyword evidence="6" id="KW-1185">Reference proteome</keyword>
<dbReference type="Pfam" id="PF23598">
    <property type="entry name" value="LRR_14"/>
    <property type="match status" value="1"/>
</dbReference>
<keyword evidence="1" id="KW-0677">Repeat</keyword>
<dbReference type="InterPro" id="IPR058922">
    <property type="entry name" value="WHD_DRP"/>
</dbReference>
<sequence>MSRLATCNWGHSWFIVKKKQALCNIWIAESFVKARENKTLEEEARGYLNELIERNLVSLEIGYGLSEYCKVHDLMHEFILSKANELCFCQVLDKKKSEFGGTLVSMLPKTIGKLHSLRTLNLVSTLVRELPVEINKLRSLQHIYASCDHEKTLPSDQRWSIGVKIQEGFGYLENLETLENVEVHLGFMKDLTNLSKLKALGVRLLTTETSRAICVTTENSRP</sequence>
<evidence type="ECO:0000256" key="2">
    <source>
        <dbReference type="ARBA" id="ARBA00022821"/>
    </source>
</evidence>
<evidence type="ECO:0000313" key="5">
    <source>
        <dbReference type="EMBL" id="PON81281.1"/>
    </source>
</evidence>